<name>A0A4V6WNU4_MONMO</name>
<evidence type="ECO:0000313" key="1">
    <source>
        <dbReference type="EMBL" id="TKC34160.1"/>
    </source>
</evidence>
<sequence length="137" mass="15140">MLELLFTRAVSSMLGTWLHYYPEHFHQPPEFPRLKMLLAYTELSMPGSDLEQQAHLLLAQLEHLEPPEAEGVATAPAPEQALETYQDLEPATPLLPTTAPEPEQAQATAIVQAQEPEYALLPAPQPELENGHALALT</sequence>
<dbReference type="PANTHER" id="PTHR46793">
    <property type="entry name" value="1700018F24RIK PROTEIN-RELATED-RELATED"/>
    <property type="match status" value="1"/>
</dbReference>
<reference evidence="2" key="1">
    <citation type="journal article" date="2019" name="IScience">
        <title>Narwhal Genome Reveals Long-Term Low Genetic Diversity despite Current Large Abundance Size.</title>
        <authorList>
            <person name="Westbury M.V."/>
            <person name="Petersen B."/>
            <person name="Garde E."/>
            <person name="Heide-Jorgensen M.P."/>
            <person name="Lorenzen E.D."/>
        </authorList>
    </citation>
    <scope>NUCLEOTIDE SEQUENCE [LARGE SCALE GENOMIC DNA]</scope>
</reference>
<dbReference type="SUPFAM" id="SSF48366">
    <property type="entry name" value="Ras GEF"/>
    <property type="match status" value="1"/>
</dbReference>
<dbReference type="AlphaFoldDB" id="A0A4V6WNU4"/>
<dbReference type="PANTHER" id="PTHR46793:SF3">
    <property type="entry name" value="RIKEN CDNA 4930596D02 GENE"/>
    <property type="match status" value="1"/>
</dbReference>
<dbReference type="Proteomes" id="UP000308365">
    <property type="component" value="Unassembled WGS sequence"/>
</dbReference>
<proteinExistence type="predicted"/>
<evidence type="ECO:0008006" key="3">
    <source>
        <dbReference type="Google" id="ProtNLM"/>
    </source>
</evidence>
<dbReference type="InterPro" id="IPR023578">
    <property type="entry name" value="Ras_GEF_dom_sf"/>
</dbReference>
<organism evidence="1 2">
    <name type="scientific">Monodon monoceros</name>
    <name type="common">Narwhal</name>
    <name type="synonym">Ceratodon monodon</name>
    <dbReference type="NCBI Taxonomy" id="40151"/>
    <lineage>
        <taxon>Eukaryota</taxon>
        <taxon>Metazoa</taxon>
        <taxon>Chordata</taxon>
        <taxon>Craniata</taxon>
        <taxon>Vertebrata</taxon>
        <taxon>Euteleostomi</taxon>
        <taxon>Mammalia</taxon>
        <taxon>Eutheria</taxon>
        <taxon>Laurasiatheria</taxon>
        <taxon>Artiodactyla</taxon>
        <taxon>Whippomorpha</taxon>
        <taxon>Cetacea</taxon>
        <taxon>Odontoceti</taxon>
        <taxon>Monodontidae</taxon>
        <taxon>Monodon</taxon>
    </lineage>
</organism>
<evidence type="ECO:0000313" key="2">
    <source>
        <dbReference type="Proteomes" id="UP000308365"/>
    </source>
</evidence>
<comment type="caution">
    <text evidence="1">The sequence shown here is derived from an EMBL/GenBank/DDBJ whole genome shotgun (WGS) entry which is preliminary data.</text>
</comment>
<protein>
    <recommendedName>
        <fullName evidence="3">N-terminal Ras-GEF domain-containing protein</fullName>
    </recommendedName>
</protein>
<gene>
    <name evidence="1" type="ORF">EI555_006185</name>
</gene>
<dbReference type="EMBL" id="RWIC01002032">
    <property type="protein sequence ID" value="TKC34160.1"/>
    <property type="molecule type" value="Genomic_DNA"/>
</dbReference>
<accession>A0A4V6WNU4</accession>